<dbReference type="InterPro" id="IPR002305">
    <property type="entry name" value="aa-tRNA-synth_Ic"/>
</dbReference>
<dbReference type="Pfam" id="PF00579">
    <property type="entry name" value="tRNA-synt_1b"/>
    <property type="match status" value="1"/>
</dbReference>
<evidence type="ECO:0000256" key="6">
    <source>
        <dbReference type="RuleBase" id="RU363036"/>
    </source>
</evidence>
<evidence type="ECO:0000256" key="3">
    <source>
        <dbReference type="ARBA" id="ARBA00022840"/>
    </source>
</evidence>
<dbReference type="InterPro" id="IPR024088">
    <property type="entry name" value="Tyr-tRNA-ligase_bac-type"/>
</dbReference>
<keyword evidence="5 6" id="KW-0030">Aminoacyl-tRNA synthetase</keyword>
<evidence type="ECO:0000256" key="5">
    <source>
        <dbReference type="ARBA" id="ARBA00023146"/>
    </source>
</evidence>
<name>A0AAN7L0E5_TRANT</name>
<evidence type="ECO:0000256" key="4">
    <source>
        <dbReference type="ARBA" id="ARBA00022917"/>
    </source>
</evidence>
<proteinExistence type="inferred from homology"/>
<dbReference type="GO" id="GO:0009570">
    <property type="term" value="C:chloroplast stroma"/>
    <property type="evidence" value="ECO:0007669"/>
    <property type="project" value="TreeGrafter"/>
</dbReference>
<organism evidence="7 8">
    <name type="scientific">Trapa natans</name>
    <name type="common">Water chestnut</name>
    <dbReference type="NCBI Taxonomy" id="22666"/>
    <lineage>
        <taxon>Eukaryota</taxon>
        <taxon>Viridiplantae</taxon>
        <taxon>Streptophyta</taxon>
        <taxon>Embryophyta</taxon>
        <taxon>Tracheophyta</taxon>
        <taxon>Spermatophyta</taxon>
        <taxon>Magnoliopsida</taxon>
        <taxon>eudicotyledons</taxon>
        <taxon>Gunneridae</taxon>
        <taxon>Pentapetalae</taxon>
        <taxon>rosids</taxon>
        <taxon>malvids</taxon>
        <taxon>Myrtales</taxon>
        <taxon>Lythraceae</taxon>
        <taxon>Trapa</taxon>
    </lineage>
</organism>
<evidence type="ECO:0000256" key="2">
    <source>
        <dbReference type="ARBA" id="ARBA00022741"/>
    </source>
</evidence>
<evidence type="ECO:0000256" key="1">
    <source>
        <dbReference type="ARBA" id="ARBA00022598"/>
    </source>
</evidence>
<dbReference type="Proteomes" id="UP001346149">
    <property type="component" value="Unassembled WGS sequence"/>
</dbReference>
<dbReference type="GO" id="GO:0004831">
    <property type="term" value="F:tyrosine-tRNA ligase activity"/>
    <property type="evidence" value="ECO:0007669"/>
    <property type="project" value="InterPro"/>
</dbReference>
<sequence length="119" mass="13897">MTTVSLIMDVETLEKNNTGITYSVRAILGKGNFDDSFEILNNYDWWKDVKLLGFLENVGHYAYVGTMIVKESEENDRAIWLSPAMLSPYKFYQYFFRVLNSDVVRFLKVLTFLKLEGFI</sequence>
<keyword evidence="4 6" id="KW-0648">Protein biosynthesis</keyword>
<comment type="similarity">
    <text evidence="6">Belongs to the class-I aminoacyl-tRNA synthetase family.</text>
</comment>
<keyword evidence="8" id="KW-1185">Reference proteome</keyword>
<dbReference type="AlphaFoldDB" id="A0AAN7L0E5"/>
<dbReference type="SUPFAM" id="SSF52374">
    <property type="entry name" value="Nucleotidylyl transferase"/>
    <property type="match status" value="1"/>
</dbReference>
<comment type="caution">
    <text evidence="7">The sequence shown here is derived from an EMBL/GenBank/DDBJ whole genome shotgun (WGS) entry which is preliminary data.</text>
</comment>
<reference evidence="7 8" key="1">
    <citation type="journal article" date="2023" name="Hortic Res">
        <title>Pangenome of water caltrop reveals structural variations and asymmetric subgenome divergence after allopolyploidization.</title>
        <authorList>
            <person name="Zhang X."/>
            <person name="Chen Y."/>
            <person name="Wang L."/>
            <person name="Yuan Y."/>
            <person name="Fang M."/>
            <person name="Shi L."/>
            <person name="Lu R."/>
            <person name="Comes H.P."/>
            <person name="Ma Y."/>
            <person name="Chen Y."/>
            <person name="Huang G."/>
            <person name="Zhou Y."/>
            <person name="Zheng Z."/>
            <person name="Qiu Y."/>
        </authorList>
    </citation>
    <scope>NUCLEOTIDE SEQUENCE [LARGE SCALE GENOMIC DNA]</scope>
    <source>
        <strain evidence="7">F231</strain>
    </source>
</reference>
<accession>A0AAN7L0E5</accession>
<keyword evidence="2 6" id="KW-0547">Nucleotide-binding</keyword>
<dbReference type="GO" id="GO:0005739">
    <property type="term" value="C:mitochondrion"/>
    <property type="evidence" value="ECO:0007669"/>
    <property type="project" value="TreeGrafter"/>
</dbReference>
<keyword evidence="1 6" id="KW-0436">Ligase</keyword>
<dbReference type="GO" id="GO:0005524">
    <property type="term" value="F:ATP binding"/>
    <property type="evidence" value="ECO:0007669"/>
    <property type="project" value="UniProtKB-KW"/>
</dbReference>
<gene>
    <name evidence="7" type="ORF">SAY86_009849</name>
</gene>
<dbReference type="EMBL" id="JAXQNO010000019">
    <property type="protein sequence ID" value="KAK4774914.1"/>
    <property type="molecule type" value="Genomic_DNA"/>
</dbReference>
<dbReference type="PANTHER" id="PTHR11766:SF0">
    <property type="entry name" value="TYROSINE--TRNA LIGASE, MITOCHONDRIAL"/>
    <property type="match status" value="1"/>
</dbReference>
<protein>
    <submittedName>
        <fullName evidence="7">Uncharacterized protein</fullName>
    </submittedName>
</protein>
<dbReference type="Gene3D" id="1.10.240.10">
    <property type="entry name" value="Tyrosyl-Transfer RNA Synthetase"/>
    <property type="match status" value="1"/>
</dbReference>
<evidence type="ECO:0000313" key="8">
    <source>
        <dbReference type="Proteomes" id="UP001346149"/>
    </source>
</evidence>
<dbReference type="GO" id="GO:0006418">
    <property type="term" value="P:tRNA aminoacylation for protein translation"/>
    <property type="evidence" value="ECO:0007669"/>
    <property type="project" value="InterPro"/>
</dbReference>
<dbReference type="GO" id="GO:0005829">
    <property type="term" value="C:cytosol"/>
    <property type="evidence" value="ECO:0007669"/>
    <property type="project" value="TreeGrafter"/>
</dbReference>
<keyword evidence="3 6" id="KW-0067">ATP-binding</keyword>
<dbReference type="PANTHER" id="PTHR11766">
    <property type="entry name" value="TYROSYL-TRNA SYNTHETASE"/>
    <property type="match status" value="1"/>
</dbReference>
<evidence type="ECO:0000313" key="7">
    <source>
        <dbReference type="EMBL" id="KAK4774914.1"/>
    </source>
</evidence>